<dbReference type="PANTHER" id="PTHR15394">
    <property type="entry name" value="SERINE HYDROLASE RBBP9"/>
    <property type="match status" value="1"/>
</dbReference>
<dbReference type="Proteomes" id="UP000233332">
    <property type="component" value="Unassembled WGS sequence"/>
</dbReference>
<dbReference type="InterPro" id="IPR010662">
    <property type="entry name" value="RBBP9/YdeN"/>
</dbReference>
<comment type="caution">
    <text evidence="1">The sequence shown here is derived from an EMBL/GenBank/DDBJ whole genome shotgun (WGS) entry which is preliminary data.</text>
</comment>
<name>A0A2N3L801_9PROT</name>
<evidence type="ECO:0000313" key="1">
    <source>
        <dbReference type="EMBL" id="PKR59003.1"/>
    </source>
</evidence>
<gene>
    <name evidence="1" type="ORF">COO92_09210</name>
</gene>
<evidence type="ECO:0000313" key="2">
    <source>
        <dbReference type="Proteomes" id="UP000233332"/>
    </source>
</evidence>
<reference evidence="1 2" key="1">
    <citation type="submission" date="2017-09" db="EMBL/GenBank/DDBJ databases">
        <title>Biodiversity and function of Thalassospira species in the particle-attached aromatic-hydrocarbon-degrading consortia from the surface seawater of the China South Sea.</title>
        <authorList>
            <person name="Dong C."/>
            <person name="Lai Q."/>
            <person name="Shao Z."/>
        </authorList>
    </citation>
    <scope>NUCLEOTIDE SEQUENCE [LARGE SCALE GENOMIC DNA]</scope>
    <source>
        <strain evidence="1 2">139Z-12</strain>
    </source>
</reference>
<accession>A0A2N3L801</accession>
<protein>
    <recommendedName>
        <fullName evidence="3">Alpha/beta hydrolase</fullName>
    </recommendedName>
</protein>
<organism evidence="1 2">
    <name type="scientific">Thalassospira lohafexi</name>
    <dbReference type="NCBI Taxonomy" id="744227"/>
    <lineage>
        <taxon>Bacteria</taxon>
        <taxon>Pseudomonadati</taxon>
        <taxon>Pseudomonadota</taxon>
        <taxon>Alphaproteobacteria</taxon>
        <taxon>Rhodospirillales</taxon>
        <taxon>Thalassospiraceae</taxon>
        <taxon>Thalassospira</taxon>
    </lineage>
</organism>
<dbReference type="Gene3D" id="3.40.50.1820">
    <property type="entry name" value="alpha/beta hydrolase"/>
    <property type="match status" value="1"/>
</dbReference>
<keyword evidence="2" id="KW-1185">Reference proteome</keyword>
<sequence length="192" mass="21317">MRRDLIFIHSAGKQGGDDGSSRFLARLEAALDGQFRIVAPEMPTPERPDVELWLREIDRVVSNSKSDVRPGAVLAGHSLRGSTILQYLGRNREIYRDDNWLSAAFSISAPFWGLKDWEVTDFALSAPEIAALQGLKDLYFCHSADDRIVPAEHQDAYTDHFPHAGCIRLRSAGHLLSDGDADDLIEKIAAFA</sequence>
<dbReference type="AlphaFoldDB" id="A0A2N3L801"/>
<dbReference type="RefSeq" id="WP_101301539.1">
    <property type="nucleotide sequence ID" value="NZ_NXGX01000003.1"/>
</dbReference>
<evidence type="ECO:0008006" key="3">
    <source>
        <dbReference type="Google" id="ProtNLM"/>
    </source>
</evidence>
<proteinExistence type="predicted"/>
<dbReference type="SUPFAM" id="SSF53474">
    <property type="entry name" value="alpha/beta-Hydrolases"/>
    <property type="match status" value="1"/>
</dbReference>
<dbReference type="InterPro" id="IPR029058">
    <property type="entry name" value="AB_hydrolase_fold"/>
</dbReference>
<dbReference type="EMBL" id="NXGX01000003">
    <property type="protein sequence ID" value="PKR59003.1"/>
    <property type="molecule type" value="Genomic_DNA"/>
</dbReference>
<dbReference type="PANTHER" id="PTHR15394:SF3">
    <property type="entry name" value="SERINE HYDROLASE RBBP9"/>
    <property type="match status" value="1"/>
</dbReference>